<dbReference type="Proteomes" id="UP000020681">
    <property type="component" value="Unassembled WGS sequence"/>
</dbReference>
<protein>
    <submittedName>
        <fullName evidence="1">Uncharacterized protein</fullName>
    </submittedName>
</protein>
<keyword evidence="2" id="KW-1185">Reference proteome</keyword>
<evidence type="ECO:0000313" key="1">
    <source>
        <dbReference type="EMBL" id="EUA91315.1"/>
    </source>
</evidence>
<sequence length="47" mass="5123">MKAEAAQQRSLLELAKLDAELSRIAHRSTHLPEGSAFERFGSARGGQ</sequence>
<comment type="caution">
    <text evidence="1">The sequence shown here is derived from an EMBL/GenBank/DDBJ whole genome shotgun (WGS) entry which is preliminary data.</text>
</comment>
<proteinExistence type="predicted"/>
<reference evidence="1 2" key="1">
    <citation type="submission" date="2014-01" db="EMBL/GenBank/DDBJ databases">
        <authorList>
            <person name="Dobos K."/>
            <person name="Lenaerts A."/>
            <person name="Ordway D."/>
            <person name="DeGroote M.A."/>
            <person name="Parker T."/>
            <person name="Sizemore C."/>
            <person name="Tallon L.J."/>
            <person name="Sadzewicz L.K."/>
            <person name="Sengamalay N."/>
            <person name="Fraser C.M."/>
            <person name="Hine E."/>
            <person name="Shefchek K.A."/>
            <person name="Das S.P."/>
            <person name="Tettelin H."/>
        </authorList>
    </citation>
    <scope>NUCLEOTIDE SEQUENCE [LARGE SCALE GENOMIC DNA]</scope>
    <source>
        <strain evidence="1 2">Harvey</strain>
    </source>
</reference>
<gene>
    <name evidence="1" type="ORF">I551_2147</name>
</gene>
<organism evidence="1 2">
    <name type="scientific">Mycobacterium ulcerans str. Harvey</name>
    <dbReference type="NCBI Taxonomy" id="1299332"/>
    <lineage>
        <taxon>Bacteria</taxon>
        <taxon>Bacillati</taxon>
        <taxon>Actinomycetota</taxon>
        <taxon>Actinomycetes</taxon>
        <taxon>Mycobacteriales</taxon>
        <taxon>Mycobacteriaceae</taxon>
        <taxon>Mycobacterium</taxon>
        <taxon>Mycobacterium ulcerans group</taxon>
    </lineage>
</organism>
<dbReference type="EMBL" id="JAOL01000090">
    <property type="protein sequence ID" value="EUA91315.1"/>
    <property type="molecule type" value="Genomic_DNA"/>
</dbReference>
<name>A0ABN0R2L7_MYCUL</name>
<evidence type="ECO:0000313" key="2">
    <source>
        <dbReference type="Proteomes" id="UP000020681"/>
    </source>
</evidence>
<accession>A0ABN0R2L7</accession>